<dbReference type="InterPro" id="IPR029475">
    <property type="entry name" value="DUF6807"/>
</dbReference>
<evidence type="ECO:0000313" key="1">
    <source>
        <dbReference type="EMBL" id="GAA4963883.1"/>
    </source>
</evidence>
<proteinExistence type="predicted"/>
<comment type="caution">
    <text evidence="1">The sequence shown here is derived from an EMBL/GenBank/DDBJ whole genome shotgun (WGS) entry which is preliminary data.</text>
</comment>
<dbReference type="Proteomes" id="UP001501195">
    <property type="component" value="Unassembled WGS sequence"/>
</dbReference>
<keyword evidence="2" id="KW-1185">Reference proteome</keyword>
<gene>
    <name evidence="1" type="ORF">GCM10023225_03930</name>
</gene>
<evidence type="ECO:0000313" key="2">
    <source>
        <dbReference type="Proteomes" id="UP001501195"/>
    </source>
</evidence>
<dbReference type="EMBL" id="BAABIL010000041">
    <property type="protein sequence ID" value="GAA4963883.1"/>
    <property type="molecule type" value="Genomic_DNA"/>
</dbReference>
<protein>
    <submittedName>
        <fullName evidence="1">PmoA family protein</fullName>
    </submittedName>
</protein>
<organism evidence="1 2">
    <name type="scientific">Kineococcus glutinatus</name>
    <dbReference type="NCBI Taxonomy" id="1070872"/>
    <lineage>
        <taxon>Bacteria</taxon>
        <taxon>Bacillati</taxon>
        <taxon>Actinomycetota</taxon>
        <taxon>Actinomycetes</taxon>
        <taxon>Kineosporiales</taxon>
        <taxon>Kineosporiaceae</taxon>
        <taxon>Kineococcus</taxon>
    </lineage>
</organism>
<dbReference type="RefSeq" id="WP_345710633.1">
    <property type="nucleotide sequence ID" value="NZ_BAABIL010000041.1"/>
</dbReference>
<dbReference type="Pfam" id="PF14100">
    <property type="entry name" value="DUF6807"/>
    <property type="match status" value="1"/>
</dbReference>
<reference evidence="2" key="1">
    <citation type="journal article" date="2019" name="Int. J. Syst. Evol. Microbiol.">
        <title>The Global Catalogue of Microorganisms (GCM) 10K type strain sequencing project: providing services to taxonomists for standard genome sequencing and annotation.</title>
        <authorList>
            <consortium name="The Broad Institute Genomics Platform"/>
            <consortium name="The Broad Institute Genome Sequencing Center for Infectious Disease"/>
            <person name="Wu L."/>
            <person name="Ma J."/>
        </authorList>
    </citation>
    <scope>NUCLEOTIDE SEQUENCE [LARGE SCALE GENOMIC DNA]</scope>
    <source>
        <strain evidence="2">JCM 18126</strain>
    </source>
</reference>
<name>A0ABP9H8F9_9ACTN</name>
<accession>A0ABP9H8F9</accession>
<sequence length="314" mass="33101">MTATATGALALGTEPGRLVVTAHDVPIATYVHAADYAAFEARKPYLHPLRTLDGAAVSAFRPHDHRWHKGLQMTATDVSGQNLWGGNTYVHGQGYIPLDNVGSMRHDSFDAAGPDGADGAVEVRERLTWLNAGGEEWAAEERSLRFSGVDGDRGLWVLDVASDVRNTRGADLVLGSPTTNGRPDAGYTGWFWRGPRGFTGGAVTAADGRGPDAMGTSSPWLAYSGQHDEVDGGATLLFFAGGAAVAGAAGADRDVPLKWFVRNDPFPAVAPSYAFDEEVVLAPGDALRLRHRLVVCSRVLDAAEVGALAAELAP</sequence>